<evidence type="ECO:0000256" key="1">
    <source>
        <dbReference type="SAM" id="Phobius"/>
    </source>
</evidence>
<organism evidence="2 3">
    <name type="scientific">Chitinophaga pinensis</name>
    <dbReference type="NCBI Taxonomy" id="79329"/>
    <lineage>
        <taxon>Bacteria</taxon>
        <taxon>Pseudomonadati</taxon>
        <taxon>Bacteroidota</taxon>
        <taxon>Chitinophagia</taxon>
        <taxon>Chitinophagales</taxon>
        <taxon>Chitinophagaceae</taxon>
        <taxon>Chitinophaga</taxon>
    </lineage>
</organism>
<feature type="transmembrane region" description="Helical" evidence="1">
    <location>
        <begin position="38"/>
        <end position="56"/>
    </location>
</feature>
<comment type="caution">
    <text evidence="2">The sequence shown here is derived from an EMBL/GenBank/DDBJ whole genome shotgun (WGS) entry which is preliminary data.</text>
</comment>
<evidence type="ECO:0000313" key="3">
    <source>
        <dbReference type="Proteomes" id="UP000318815"/>
    </source>
</evidence>
<evidence type="ECO:0000313" key="2">
    <source>
        <dbReference type="EMBL" id="TWW00777.1"/>
    </source>
</evidence>
<name>A0A5C6LVV2_9BACT</name>
<keyword evidence="1" id="KW-1133">Transmembrane helix</keyword>
<keyword evidence="3" id="KW-1185">Reference proteome</keyword>
<dbReference type="OrthoDB" id="677537at2"/>
<sequence>MEKRVIGMLLTFLGIAGLIMGAVSFMNSTGGTRSIKGIIIYSILGAIFFFAGIGLIRNTKDRPS</sequence>
<accession>A0A5C6LVV2</accession>
<dbReference type="RefSeq" id="WP_089811929.1">
    <property type="nucleotide sequence ID" value="NZ_VOHS01000007.1"/>
</dbReference>
<dbReference type="EMBL" id="VOHS01000007">
    <property type="protein sequence ID" value="TWW00777.1"/>
    <property type="molecule type" value="Genomic_DNA"/>
</dbReference>
<dbReference type="Proteomes" id="UP000318815">
    <property type="component" value="Unassembled WGS sequence"/>
</dbReference>
<proteinExistence type="predicted"/>
<gene>
    <name evidence="2" type="ORF">FEF09_09770</name>
</gene>
<dbReference type="AlphaFoldDB" id="A0A5C6LVV2"/>
<protein>
    <submittedName>
        <fullName evidence="2">Uncharacterized protein</fullName>
    </submittedName>
</protein>
<feature type="transmembrane region" description="Helical" evidence="1">
    <location>
        <begin position="7"/>
        <end position="26"/>
    </location>
</feature>
<keyword evidence="1" id="KW-0472">Membrane</keyword>
<reference evidence="2 3" key="1">
    <citation type="submission" date="2019-08" db="EMBL/GenBank/DDBJ databases">
        <title>Whole genome sequencing of chitin degrading bacteria Chitinophaga pinensis YS16.</title>
        <authorList>
            <person name="Singh R.P."/>
            <person name="Manchanda G."/>
            <person name="Maurya I.K."/>
            <person name="Joshi N.K."/>
            <person name="Srivastava A.K."/>
        </authorList>
    </citation>
    <scope>NUCLEOTIDE SEQUENCE [LARGE SCALE GENOMIC DNA]</scope>
    <source>
        <strain evidence="2 3">YS-16</strain>
    </source>
</reference>
<keyword evidence="1" id="KW-0812">Transmembrane</keyword>